<feature type="compositionally biased region" description="Basic and acidic residues" evidence="1">
    <location>
        <begin position="54"/>
        <end position="79"/>
    </location>
</feature>
<dbReference type="EMBL" id="CP047156">
    <property type="protein sequence ID" value="QHC00362.1"/>
    <property type="molecule type" value="Genomic_DNA"/>
</dbReference>
<feature type="domain" description="DUF5709" evidence="2">
    <location>
        <begin position="87"/>
        <end position="143"/>
    </location>
</feature>
<evidence type="ECO:0000259" key="2">
    <source>
        <dbReference type="Pfam" id="PF18970"/>
    </source>
</evidence>
<keyword evidence="4" id="KW-1185">Reference proteome</keyword>
<reference evidence="3 4" key="1">
    <citation type="journal article" date="2018" name="Int. J. Syst. Evol. Microbiol.">
        <title>Epidermidibacterium keratini gen. nov., sp. nov., a member of the family Sporichthyaceae, isolated from keratin epidermis.</title>
        <authorList>
            <person name="Lee D.G."/>
            <person name="Trujillo M.E."/>
            <person name="Kang S."/>
            <person name="Nam J.J."/>
            <person name="Kim Y.J."/>
        </authorList>
    </citation>
    <scope>NUCLEOTIDE SEQUENCE [LARGE SCALE GENOMIC DNA]</scope>
    <source>
        <strain evidence="3 4">EPI-7</strain>
    </source>
</reference>
<dbReference type="Pfam" id="PF18970">
    <property type="entry name" value="DUF5709"/>
    <property type="match status" value="1"/>
</dbReference>
<dbReference type="InterPro" id="IPR043763">
    <property type="entry name" value="DUF5709"/>
</dbReference>
<dbReference type="Proteomes" id="UP000463857">
    <property type="component" value="Chromosome"/>
</dbReference>
<dbReference type="KEGG" id="eke:EK0264_08770"/>
<dbReference type="RefSeq" id="WP_159544770.1">
    <property type="nucleotide sequence ID" value="NZ_CP047156.1"/>
</dbReference>
<protein>
    <recommendedName>
        <fullName evidence="2">DUF5709 domain-containing protein</fullName>
    </recommendedName>
</protein>
<evidence type="ECO:0000313" key="3">
    <source>
        <dbReference type="EMBL" id="QHC00362.1"/>
    </source>
</evidence>
<dbReference type="AlphaFoldDB" id="A0A7L4YMT0"/>
<name>A0A7L4YMT0_9ACTN</name>
<evidence type="ECO:0000313" key="4">
    <source>
        <dbReference type="Proteomes" id="UP000463857"/>
    </source>
</evidence>
<feature type="region of interest" description="Disordered" evidence="1">
    <location>
        <begin position="1"/>
        <end position="119"/>
    </location>
</feature>
<evidence type="ECO:0000256" key="1">
    <source>
        <dbReference type="SAM" id="MobiDB-lite"/>
    </source>
</evidence>
<accession>A0A7L4YMT0</accession>
<dbReference type="InParanoid" id="A0A7L4YMT0"/>
<gene>
    <name evidence="3" type="ORF">EK0264_08770</name>
</gene>
<sequence>MRSEEYGEYSVDDEDQLQPSDTLEDRGVEDALDEGYVTREGWSAGQGYGNTADEEARGESLDQRIAQEEPDFDYDKDSWSEDESGDQVGTERSGRLTISGNGDDDADNPENANDPQSDVFAEDVGIAGSAATAEEAAMHVIDDERE</sequence>
<proteinExistence type="predicted"/>
<feature type="compositionally biased region" description="Acidic residues" evidence="1">
    <location>
        <begin position="1"/>
        <end position="16"/>
    </location>
</feature>
<organism evidence="3 4">
    <name type="scientific">Epidermidibacterium keratini</name>
    <dbReference type="NCBI Taxonomy" id="1891644"/>
    <lineage>
        <taxon>Bacteria</taxon>
        <taxon>Bacillati</taxon>
        <taxon>Actinomycetota</taxon>
        <taxon>Actinomycetes</taxon>
        <taxon>Sporichthyales</taxon>
        <taxon>Sporichthyaceae</taxon>
        <taxon>Epidermidibacterium</taxon>
    </lineage>
</organism>
<dbReference type="OrthoDB" id="3212066at2"/>